<evidence type="ECO:0000313" key="8">
    <source>
        <dbReference type="EMBL" id="ACI99868.1"/>
    </source>
</evidence>
<protein>
    <recommendedName>
        <fullName evidence="7">Lipopolysaccharide assembly protein A domain-containing protein</fullName>
    </recommendedName>
</protein>
<evidence type="ECO:0000256" key="4">
    <source>
        <dbReference type="ARBA" id="ARBA00023136"/>
    </source>
</evidence>
<evidence type="ECO:0000313" key="9">
    <source>
        <dbReference type="Proteomes" id="UP000001591"/>
    </source>
</evidence>
<gene>
    <name evidence="8" type="ordered locus">RC1_2485</name>
</gene>
<name>B6IUP3_RHOCS</name>
<feature type="coiled-coil region" evidence="5">
    <location>
        <begin position="72"/>
        <end position="99"/>
    </location>
</feature>
<evidence type="ECO:0000256" key="2">
    <source>
        <dbReference type="ARBA" id="ARBA00022692"/>
    </source>
</evidence>
<feature type="domain" description="Lipopolysaccharide assembly protein A" evidence="7">
    <location>
        <begin position="23"/>
        <end position="86"/>
    </location>
</feature>
<accession>B6IUP3</accession>
<keyword evidence="3 6" id="KW-1133">Transmembrane helix</keyword>
<dbReference type="EMBL" id="CP000613">
    <property type="protein sequence ID" value="ACI99868.1"/>
    <property type="molecule type" value="Genomic_DNA"/>
</dbReference>
<dbReference type="RefSeq" id="WP_012567650.1">
    <property type="nucleotide sequence ID" value="NC_011420.2"/>
</dbReference>
<dbReference type="OrthoDB" id="7357768at2"/>
<reference evidence="8 9" key="1">
    <citation type="journal article" date="2010" name="BMC Genomics">
        <title>Metabolic flexibility revealed in the genome of the cyst-forming alpha-1 proteobacterium Rhodospirillum centenum.</title>
        <authorList>
            <person name="Lu Y.K."/>
            <person name="Marden J."/>
            <person name="Han M."/>
            <person name="Swingley W.D."/>
            <person name="Mastrian S.D."/>
            <person name="Chowdhury S.R."/>
            <person name="Hao J."/>
            <person name="Helmy T."/>
            <person name="Kim S."/>
            <person name="Kurdoglu A.A."/>
            <person name="Matthies H.J."/>
            <person name="Rollo D."/>
            <person name="Stothard P."/>
            <person name="Blankenship R.E."/>
            <person name="Bauer C.E."/>
            <person name="Touchman J.W."/>
        </authorList>
    </citation>
    <scope>NUCLEOTIDE SEQUENCE [LARGE SCALE GENOMIC DNA]</scope>
    <source>
        <strain evidence="9">ATCC 51521 / SW</strain>
    </source>
</reference>
<keyword evidence="1" id="KW-1003">Cell membrane</keyword>
<keyword evidence="2 6" id="KW-0812">Transmembrane</keyword>
<dbReference type="KEGG" id="rce:RC1_2485"/>
<dbReference type="AlphaFoldDB" id="B6IUP3"/>
<evidence type="ECO:0000256" key="1">
    <source>
        <dbReference type="ARBA" id="ARBA00022475"/>
    </source>
</evidence>
<dbReference type="HOGENOM" id="CLU_154612_1_1_5"/>
<dbReference type="STRING" id="414684.RC1_2485"/>
<keyword evidence="4 6" id="KW-0472">Membrane</keyword>
<evidence type="ECO:0000256" key="3">
    <source>
        <dbReference type="ARBA" id="ARBA00022989"/>
    </source>
</evidence>
<evidence type="ECO:0000259" key="7">
    <source>
        <dbReference type="Pfam" id="PF06305"/>
    </source>
</evidence>
<dbReference type="Pfam" id="PF06305">
    <property type="entry name" value="LapA_dom"/>
    <property type="match status" value="1"/>
</dbReference>
<dbReference type="InterPro" id="IPR010445">
    <property type="entry name" value="LapA_dom"/>
</dbReference>
<dbReference type="GO" id="GO:0005886">
    <property type="term" value="C:plasma membrane"/>
    <property type="evidence" value="ECO:0007669"/>
    <property type="project" value="InterPro"/>
</dbReference>
<keyword evidence="9" id="KW-1185">Reference proteome</keyword>
<evidence type="ECO:0000256" key="5">
    <source>
        <dbReference type="SAM" id="Coils"/>
    </source>
</evidence>
<proteinExistence type="predicted"/>
<sequence length="119" mass="13066">MRHLTWIITLPVALLALSFSVSNMQTVTILLWPLPWSMELPLYALVLVAMVVSFFAGGLTAWLGGHGQRKAARQQKRRADRLERDLVAAQVRAGEAEARLAAREAVPVAVTTRLPALVP</sequence>
<feature type="transmembrane region" description="Helical" evidence="6">
    <location>
        <begin position="40"/>
        <end position="63"/>
    </location>
</feature>
<dbReference type="eggNOG" id="COG5416">
    <property type="taxonomic scope" value="Bacteria"/>
</dbReference>
<dbReference type="Proteomes" id="UP000001591">
    <property type="component" value="Chromosome"/>
</dbReference>
<keyword evidence="5" id="KW-0175">Coiled coil</keyword>
<organism evidence="8 9">
    <name type="scientific">Rhodospirillum centenum (strain ATCC 51521 / SW)</name>
    <dbReference type="NCBI Taxonomy" id="414684"/>
    <lineage>
        <taxon>Bacteria</taxon>
        <taxon>Pseudomonadati</taxon>
        <taxon>Pseudomonadota</taxon>
        <taxon>Alphaproteobacteria</taxon>
        <taxon>Rhodospirillales</taxon>
        <taxon>Rhodospirillaceae</taxon>
        <taxon>Rhodospirillum</taxon>
    </lineage>
</organism>
<evidence type="ECO:0000256" key="6">
    <source>
        <dbReference type="SAM" id="Phobius"/>
    </source>
</evidence>